<feature type="region of interest" description="Disordered" evidence="1">
    <location>
        <begin position="325"/>
        <end position="350"/>
    </location>
</feature>
<comment type="caution">
    <text evidence="3">The sequence shown here is derived from an EMBL/GenBank/DDBJ whole genome shotgun (WGS) entry which is preliminary data.</text>
</comment>
<dbReference type="VEuPathDB" id="PiroplasmaDB:TpMuguga_03g00299"/>
<feature type="region of interest" description="Disordered" evidence="1">
    <location>
        <begin position="615"/>
        <end position="770"/>
    </location>
</feature>
<dbReference type="InParanoid" id="Q4N055"/>
<feature type="compositionally biased region" description="Polar residues" evidence="1">
    <location>
        <begin position="545"/>
        <end position="564"/>
    </location>
</feature>
<reference evidence="3 4" key="1">
    <citation type="journal article" date="2005" name="Science">
        <title>Genome sequence of Theileria parva, a bovine pathogen that transforms lymphocytes.</title>
        <authorList>
            <person name="Gardner M.J."/>
            <person name="Bishop R."/>
            <person name="Shah T."/>
            <person name="de Villiers E.P."/>
            <person name="Carlton J.M."/>
            <person name="Hall N."/>
            <person name="Ren Q."/>
            <person name="Paulsen I.T."/>
            <person name="Pain A."/>
            <person name="Berriman M."/>
            <person name="Wilson R.J.M."/>
            <person name="Sato S."/>
            <person name="Ralph S.A."/>
            <person name="Mann D.J."/>
            <person name="Xiong Z."/>
            <person name="Shallom S.J."/>
            <person name="Weidman J."/>
            <person name="Jiang L."/>
            <person name="Lynn J."/>
            <person name="Weaver B."/>
            <person name="Shoaibi A."/>
            <person name="Domingo A.R."/>
            <person name="Wasawo D."/>
            <person name="Crabtree J."/>
            <person name="Wortman J.R."/>
            <person name="Haas B."/>
            <person name="Angiuoli S.V."/>
            <person name="Creasy T.H."/>
            <person name="Lu C."/>
            <person name="Suh B."/>
            <person name="Silva J.C."/>
            <person name="Utterback T.R."/>
            <person name="Feldblyum T.V."/>
            <person name="Pertea M."/>
            <person name="Allen J."/>
            <person name="Nierman W.C."/>
            <person name="Taracha E.L.N."/>
            <person name="Salzberg S.L."/>
            <person name="White O.R."/>
            <person name="Fitzhugh H.A."/>
            <person name="Morzaria S."/>
            <person name="Venter J.C."/>
            <person name="Fraser C.M."/>
            <person name="Nene V."/>
        </authorList>
    </citation>
    <scope>NUCLEOTIDE SEQUENCE [LARGE SCALE GENOMIC DNA]</scope>
    <source>
        <strain evidence="3 4">Muguga</strain>
    </source>
</reference>
<keyword evidence="2" id="KW-0732">Signal</keyword>
<name>Q4N055_THEPA</name>
<feature type="compositionally biased region" description="Polar residues" evidence="1">
    <location>
        <begin position="717"/>
        <end position="730"/>
    </location>
</feature>
<dbReference type="STRING" id="5875.Q4N055"/>
<dbReference type="KEGG" id="tpv:TP03_0299"/>
<sequence length="770" mass="81499">MERLVKLVQFLVINSILIHAMEHNEFVGSGIGINNLRSVLPNGNSDNFYLIPLTIHHIPPHTLTQTIHQTLDNNSPLDHTDPILWELPEPHPVPHVNPHEIPNVVPQLNPNVVPEVNPEVVPQVVIGPNADPAIEVILPSAPTGEIGPTEPIIIPERIPPLISPIVSPNSESDVTETNEIGVTVTQEPNEIGVTVTQEPTVETVAVNEETGEIGGVPEISVGVPGEGSNILLLKDSEGRDVAFEILGNKGEKTSKDDTVTLLYGTLTYQFQDSNEDLTGPMPAVLLHDKSTGEVVITAGRSDDAEPGDAPADLDTAEEIIESKEDTEPMEKEFTTPQPTIPQFTTPRGTTPSVTVCMGAEGGPVEIEDICEDNPFDPVMKRKTRKTLYTDELMRDVIFGPDAKWMKMPSILLTLWPNSNSTDQPFSYMKEYVNKDRVVKVLNMELVDLCKLTGDYYAFKIARGTTNIPFIVSKQAGDEIISLANATPIKGSGAIASSGYMDRGDVQVPIEIFGTTAASSNFRGPSTTAASSNSRGLGMGGPGTGAASSNSRGFSTTAASSNSRGLGTVGPGTGTRPFVGTDRVFYAAEVGVDEVDSGALEFIKKYIEINDAITKSKPSAPVAPNEPINTDETTITTGPSNTVPKASAESASEATNAKSAAEAATVDHSKSGARPKVPTRPKTLTIPKTLSEPTPGRSASTPGPSASTAGPSASTGTEPMSTESTQATGVSVGTEVSERTGVSVESEKSSRGVGIMLGEFSEEDTETEQNS</sequence>
<dbReference type="EMBL" id="AAGK01000005">
    <property type="protein sequence ID" value="EAN31034.1"/>
    <property type="molecule type" value="Genomic_DNA"/>
</dbReference>
<evidence type="ECO:0000313" key="4">
    <source>
        <dbReference type="Proteomes" id="UP000001949"/>
    </source>
</evidence>
<organism evidence="3 4">
    <name type="scientific">Theileria parva</name>
    <name type="common">East coast fever infection agent</name>
    <dbReference type="NCBI Taxonomy" id="5875"/>
    <lineage>
        <taxon>Eukaryota</taxon>
        <taxon>Sar</taxon>
        <taxon>Alveolata</taxon>
        <taxon>Apicomplexa</taxon>
        <taxon>Aconoidasida</taxon>
        <taxon>Piroplasmida</taxon>
        <taxon>Theileriidae</taxon>
        <taxon>Theileria</taxon>
    </lineage>
</organism>
<gene>
    <name evidence="3" type="ordered locus">TP03_0299</name>
</gene>
<feature type="compositionally biased region" description="Low complexity" evidence="1">
    <location>
        <begin position="692"/>
        <end position="716"/>
    </location>
</feature>
<feature type="signal peptide" evidence="2">
    <location>
        <begin position="1"/>
        <end position="20"/>
    </location>
</feature>
<protein>
    <submittedName>
        <fullName evidence="3">Uncharacterized protein</fullName>
    </submittedName>
</protein>
<feature type="compositionally biased region" description="Polar residues" evidence="1">
    <location>
        <begin position="521"/>
        <end position="534"/>
    </location>
</feature>
<feature type="compositionally biased region" description="Polar residues" evidence="1">
    <location>
        <begin position="626"/>
        <end position="643"/>
    </location>
</feature>
<feature type="compositionally biased region" description="Acidic residues" evidence="1">
    <location>
        <begin position="759"/>
        <end position="770"/>
    </location>
</feature>
<evidence type="ECO:0000313" key="3">
    <source>
        <dbReference type="EMBL" id="EAN31034.1"/>
    </source>
</evidence>
<feature type="region of interest" description="Disordered" evidence="1">
    <location>
        <begin position="521"/>
        <end position="573"/>
    </location>
</feature>
<dbReference type="AlphaFoldDB" id="Q4N055"/>
<dbReference type="eggNOG" id="ENOG502QX5K">
    <property type="taxonomic scope" value="Eukaryota"/>
</dbReference>
<evidence type="ECO:0000256" key="2">
    <source>
        <dbReference type="SAM" id="SignalP"/>
    </source>
</evidence>
<accession>Q4N055</accession>
<feature type="compositionally biased region" description="Low complexity" evidence="1">
    <location>
        <begin position="644"/>
        <end position="663"/>
    </location>
</feature>
<feature type="chain" id="PRO_5004241098" evidence="2">
    <location>
        <begin position="21"/>
        <end position="770"/>
    </location>
</feature>
<keyword evidence="4" id="KW-1185">Reference proteome</keyword>
<dbReference type="Proteomes" id="UP000001949">
    <property type="component" value="Unassembled WGS sequence"/>
</dbReference>
<feature type="compositionally biased region" description="Low complexity" evidence="1">
    <location>
        <begin position="334"/>
        <end position="346"/>
    </location>
</feature>
<evidence type="ECO:0000256" key="1">
    <source>
        <dbReference type="SAM" id="MobiDB-lite"/>
    </source>
</evidence>
<proteinExistence type="predicted"/>